<dbReference type="RefSeq" id="WP_262308095.1">
    <property type="nucleotide sequence ID" value="NZ_CP106679.1"/>
</dbReference>
<keyword evidence="3" id="KW-1185">Reference proteome</keyword>
<dbReference type="Proteomes" id="UP001065174">
    <property type="component" value="Chromosome"/>
</dbReference>
<evidence type="ECO:0000259" key="1">
    <source>
        <dbReference type="Pfam" id="PF12680"/>
    </source>
</evidence>
<reference evidence="2" key="1">
    <citation type="submission" date="2022-09" db="EMBL/GenBank/DDBJ databases">
        <title>Comparative genomics and taxonomic characterization of three novel marine species of genus Reichenbachiella exhibiting antioxidant and polysaccharide degradation activities.</title>
        <authorList>
            <person name="Muhammad N."/>
            <person name="Lee Y.-J."/>
            <person name="Ko J."/>
            <person name="Kim S.-G."/>
        </authorList>
    </citation>
    <scope>NUCLEOTIDE SEQUENCE</scope>
    <source>
        <strain evidence="2">BKB1-1</strain>
    </source>
</reference>
<dbReference type="SUPFAM" id="SSF54427">
    <property type="entry name" value="NTF2-like"/>
    <property type="match status" value="1"/>
</dbReference>
<evidence type="ECO:0000313" key="3">
    <source>
        <dbReference type="Proteomes" id="UP001065174"/>
    </source>
</evidence>
<dbReference type="Pfam" id="PF12680">
    <property type="entry name" value="SnoaL_2"/>
    <property type="match status" value="1"/>
</dbReference>
<proteinExistence type="predicted"/>
<dbReference type="EMBL" id="CP106679">
    <property type="protein sequence ID" value="UXP30648.1"/>
    <property type="molecule type" value="Genomic_DNA"/>
</dbReference>
<dbReference type="InterPro" id="IPR032710">
    <property type="entry name" value="NTF2-like_dom_sf"/>
</dbReference>
<gene>
    <name evidence="2" type="ORF">N6H18_09805</name>
</gene>
<name>A0ABY6CJF0_9BACT</name>
<dbReference type="InterPro" id="IPR037401">
    <property type="entry name" value="SnoaL-like"/>
</dbReference>
<feature type="domain" description="SnoaL-like" evidence="1">
    <location>
        <begin position="8"/>
        <end position="109"/>
    </location>
</feature>
<accession>A0ABY6CJF0</accession>
<dbReference type="Gene3D" id="3.10.450.50">
    <property type="match status" value="1"/>
</dbReference>
<evidence type="ECO:0000313" key="2">
    <source>
        <dbReference type="EMBL" id="UXP30648.1"/>
    </source>
</evidence>
<organism evidence="2 3">
    <name type="scientific">Reichenbachiella agarivorans</name>
    <dbReference type="NCBI Taxonomy" id="2979464"/>
    <lineage>
        <taxon>Bacteria</taxon>
        <taxon>Pseudomonadati</taxon>
        <taxon>Bacteroidota</taxon>
        <taxon>Cytophagia</taxon>
        <taxon>Cytophagales</taxon>
        <taxon>Reichenbachiellaceae</taxon>
        <taxon>Reichenbachiella</taxon>
    </lineage>
</organism>
<protein>
    <submittedName>
        <fullName evidence="2">Nuclear transport factor 2 family protein</fullName>
    </submittedName>
</protein>
<sequence length="155" mass="18220">MSQHDALIEKFYHAFSSKDYKRMTECYHKELVFQDPVFGPLNYEETCAMWKMLIKAGSDLKIYFDKVDSNAQQGSVNWIAVYSFSKTGRKVQNKISAQFRFKDGLIVSHHDHFDLYKWTRMAFGPIGYSLGWTPYFQNKLRTQARGNLDKFMTKS</sequence>